<evidence type="ECO:0000313" key="4">
    <source>
        <dbReference type="Proteomes" id="UP000555756"/>
    </source>
</evidence>
<feature type="compositionally biased region" description="Polar residues" evidence="1">
    <location>
        <begin position="19"/>
        <end position="33"/>
    </location>
</feature>
<evidence type="ECO:0000256" key="2">
    <source>
        <dbReference type="SAM" id="SignalP"/>
    </source>
</evidence>
<keyword evidence="2" id="KW-0732">Signal</keyword>
<feature type="region of interest" description="Disordered" evidence="1">
    <location>
        <begin position="19"/>
        <end position="93"/>
    </location>
</feature>
<proteinExistence type="predicted"/>
<feature type="chain" id="PRO_5031533083" evidence="2">
    <location>
        <begin position="23"/>
        <end position="93"/>
    </location>
</feature>
<dbReference type="EMBL" id="JABEQF010000004">
    <property type="protein sequence ID" value="MBB2189592.1"/>
    <property type="molecule type" value="Genomic_DNA"/>
</dbReference>
<reference evidence="3 4" key="1">
    <citation type="submission" date="2020-04" db="EMBL/GenBank/DDBJ databases">
        <title>Description of novel Gluconacetobacter.</title>
        <authorList>
            <person name="Sombolestani A."/>
        </authorList>
    </citation>
    <scope>NUCLEOTIDE SEQUENCE [LARGE SCALE GENOMIC DNA]</scope>
    <source>
        <strain evidence="3 4">LMG 21311</strain>
    </source>
</reference>
<evidence type="ECO:0000313" key="3">
    <source>
        <dbReference type="EMBL" id="MBB2189592.1"/>
    </source>
</evidence>
<keyword evidence="4" id="KW-1185">Reference proteome</keyword>
<protein>
    <submittedName>
        <fullName evidence="3">Uncharacterized protein</fullName>
    </submittedName>
</protein>
<feature type="signal peptide" evidence="2">
    <location>
        <begin position="1"/>
        <end position="22"/>
    </location>
</feature>
<organism evidence="3 4">
    <name type="scientific">Gluconacetobacter azotocaptans</name>
    <dbReference type="NCBI Taxonomy" id="142834"/>
    <lineage>
        <taxon>Bacteria</taxon>
        <taxon>Pseudomonadati</taxon>
        <taxon>Pseudomonadota</taxon>
        <taxon>Alphaproteobacteria</taxon>
        <taxon>Acetobacterales</taxon>
        <taxon>Acetobacteraceae</taxon>
        <taxon>Gluconacetobacter</taxon>
    </lineage>
</organism>
<dbReference type="RefSeq" id="WP_183118773.1">
    <property type="nucleotide sequence ID" value="NZ_JABEQF010000004.1"/>
</dbReference>
<feature type="compositionally biased region" description="Basic and acidic residues" evidence="1">
    <location>
        <begin position="72"/>
        <end position="93"/>
    </location>
</feature>
<dbReference type="AlphaFoldDB" id="A0A7W4JRQ4"/>
<gene>
    <name evidence="3" type="ORF">HLH34_06390</name>
</gene>
<comment type="caution">
    <text evidence="3">The sequence shown here is derived from an EMBL/GenBank/DDBJ whole genome shotgun (WGS) entry which is preliminary data.</text>
</comment>
<name>A0A7W4JRQ4_9PROT</name>
<accession>A0A7W4JRQ4</accession>
<sequence>MMTIPGSALCLAFALMSSPANAQGSGTEPSGSVTAPPDAPHPTGPDTLERTLPSSRRQAEPAPHPSVPPQDSKMHERKNCPDARKDRSGHCPA</sequence>
<evidence type="ECO:0000256" key="1">
    <source>
        <dbReference type="SAM" id="MobiDB-lite"/>
    </source>
</evidence>
<dbReference type="Proteomes" id="UP000555756">
    <property type="component" value="Unassembled WGS sequence"/>
</dbReference>